<dbReference type="AlphaFoldDB" id="A0AAT9HZN8"/>
<geneLocation type="plasmid" evidence="1">
    <name>pKM77-8_1</name>
</geneLocation>
<sequence>MTTSVTIASDVIDQVGLQKAAEFQSRITKFECVECGTAGDARQEPAVVVLRRSPGLSHLGVAHHRCADSQVREYGPGDLVLAGAVDLIPRVLGLPSPHGTRPALLLAYEEEVTVEEGDQPPYDPVVRHLVAEGLHHVPSLGKPAPRSAGWQAVIGPGTSVHVRSNTRVHLEDGDMYVPPAWRMLAEETGEVTLMMGRLEHSVLHSVTPPLAAYGRAIKMGHMVAGVVPIVLR</sequence>
<reference evidence="1" key="2">
    <citation type="submission" date="2024-07" db="EMBL/GenBank/DDBJ databases">
        <title>Streptomyces haneummycinica sp. nov., a new antibiotic-producing actinobacterium isolated from marine sediment.</title>
        <authorList>
            <person name="Uemura M."/>
            <person name="Hamada M."/>
            <person name="Hirano S."/>
            <person name="Kobayashi K."/>
            <person name="Ohshiro T."/>
            <person name="Kobayashi T."/>
            <person name="Terahara T."/>
        </authorList>
    </citation>
    <scope>NUCLEOTIDE SEQUENCE</scope>
    <source>
        <strain evidence="1">KM77-8</strain>
        <plasmid evidence="1">pKM77-8_1</plasmid>
    </source>
</reference>
<proteinExistence type="predicted"/>
<organism evidence="1">
    <name type="scientific">Streptomyces haneummycinicus</name>
    <dbReference type="NCBI Taxonomy" id="3074435"/>
    <lineage>
        <taxon>Bacteria</taxon>
        <taxon>Bacillati</taxon>
        <taxon>Actinomycetota</taxon>
        <taxon>Actinomycetes</taxon>
        <taxon>Kitasatosporales</taxon>
        <taxon>Streptomycetaceae</taxon>
        <taxon>Streptomyces</taxon>
    </lineage>
</organism>
<name>A0AAT9HZN8_9ACTN</name>
<dbReference type="EMBL" id="AP035769">
    <property type="protein sequence ID" value="BFO23036.1"/>
    <property type="molecule type" value="Genomic_DNA"/>
</dbReference>
<evidence type="ECO:0000313" key="1">
    <source>
        <dbReference type="EMBL" id="BFO23036.1"/>
    </source>
</evidence>
<keyword evidence="1" id="KW-0614">Plasmid</keyword>
<gene>
    <name evidence="1" type="ORF">SHKM778_94240</name>
</gene>
<protein>
    <submittedName>
        <fullName evidence="1">Uncharacterized protein</fullName>
    </submittedName>
</protein>
<accession>A0AAT9HZN8</accession>
<reference evidence="1" key="1">
    <citation type="submission" date="2024-06" db="EMBL/GenBank/DDBJ databases">
        <authorList>
            <consortium name="consrtm"/>
            <person name="Uemura M."/>
            <person name="Terahara T."/>
        </authorList>
    </citation>
    <scope>NUCLEOTIDE SEQUENCE</scope>
    <source>
        <strain evidence="1">KM77-8</strain>
        <plasmid evidence="1">pKM77-8_1</plasmid>
    </source>
</reference>